<feature type="transmembrane region" description="Helical" evidence="1">
    <location>
        <begin position="24"/>
        <end position="45"/>
    </location>
</feature>
<evidence type="ECO:0000313" key="2">
    <source>
        <dbReference type="EMBL" id="ORZ39580.1"/>
    </source>
</evidence>
<comment type="caution">
    <text evidence="2">The sequence shown here is derived from an EMBL/GenBank/DDBJ whole genome shotgun (WGS) entry which is preliminary data.</text>
</comment>
<organism evidence="2 3">
    <name type="scientific">Catenaria anguillulae PL171</name>
    <dbReference type="NCBI Taxonomy" id="765915"/>
    <lineage>
        <taxon>Eukaryota</taxon>
        <taxon>Fungi</taxon>
        <taxon>Fungi incertae sedis</taxon>
        <taxon>Blastocladiomycota</taxon>
        <taxon>Blastocladiomycetes</taxon>
        <taxon>Blastocladiales</taxon>
        <taxon>Catenariaceae</taxon>
        <taxon>Catenaria</taxon>
    </lineage>
</organism>
<gene>
    <name evidence="2" type="ORF">BCR44DRAFT_1426810</name>
</gene>
<keyword evidence="3" id="KW-1185">Reference proteome</keyword>
<evidence type="ECO:0000256" key="1">
    <source>
        <dbReference type="SAM" id="Phobius"/>
    </source>
</evidence>
<dbReference type="Proteomes" id="UP000193411">
    <property type="component" value="Unassembled WGS sequence"/>
</dbReference>
<proteinExistence type="predicted"/>
<evidence type="ECO:0000313" key="3">
    <source>
        <dbReference type="Proteomes" id="UP000193411"/>
    </source>
</evidence>
<accession>A0A1Y2HYD8</accession>
<sequence>MAEDEAERRRGVVMTTGFRTMVSWYWRLAAGIGFRGMGAATVAIGRKRPGNENRRALAAKTERKDLGAAEIDRDC</sequence>
<name>A0A1Y2HYD8_9FUNG</name>
<keyword evidence="1" id="KW-0472">Membrane</keyword>
<dbReference type="AlphaFoldDB" id="A0A1Y2HYD8"/>
<keyword evidence="1" id="KW-1133">Transmembrane helix</keyword>
<protein>
    <submittedName>
        <fullName evidence="2">Uncharacterized protein</fullName>
    </submittedName>
</protein>
<dbReference type="EMBL" id="MCFL01000005">
    <property type="protein sequence ID" value="ORZ39580.1"/>
    <property type="molecule type" value="Genomic_DNA"/>
</dbReference>
<keyword evidence="1" id="KW-0812">Transmembrane</keyword>
<reference evidence="2 3" key="1">
    <citation type="submission" date="2016-07" db="EMBL/GenBank/DDBJ databases">
        <title>Pervasive Adenine N6-methylation of Active Genes in Fungi.</title>
        <authorList>
            <consortium name="DOE Joint Genome Institute"/>
            <person name="Mondo S.J."/>
            <person name="Dannebaum R.O."/>
            <person name="Kuo R.C."/>
            <person name="Labutti K."/>
            <person name="Haridas S."/>
            <person name="Kuo A."/>
            <person name="Salamov A."/>
            <person name="Ahrendt S.R."/>
            <person name="Lipzen A."/>
            <person name="Sullivan W."/>
            <person name="Andreopoulos W.B."/>
            <person name="Clum A."/>
            <person name="Lindquist E."/>
            <person name="Daum C."/>
            <person name="Ramamoorthy G.K."/>
            <person name="Gryganskyi A."/>
            <person name="Culley D."/>
            <person name="Magnuson J.K."/>
            <person name="James T.Y."/>
            <person name="O'Malley M.A."/>
            <person name="Stajich J.E."/>
            <person name="Spatafora J.W."/>
            <person name="Visel A."/>
            <person name="Grigoriev I.V."/>
        </authorList>
    </citation>
    <scope>NUCLEOTIDE SEQUENCE [LARGE SCALE GENOMIC DNA]</scope>
    <source>
        <strain evidence="2 3">PL171</strain>
    </source>
</reference>